<reference evidence="5 6" key="1">
    <citation type="submission" date="2014-05" db="EMBL/GenBank/DDBJ databases">
        <title>ATOL: Assembling a taxonomically balanced genome-scale reconstruction of the evolutionary history of the Enterobacteriaceae.</title>
        <authorList>
            <person name="Plunkett G.III."/>
            <person name="Neeno-Eckwall E.C."/>
            <person name="Glasner J.D."/>
            <person name="Perna N.T."/>
        </authorList>
    </citation>
    <scope>NUCLEOTIDE SEQUENCE [LARGE SCALE GENOMIC DNA]</scope>
    <source>
        <strain evidence="5 6">ATCC 33320</strain>
    </source>
</reference>
<comment type="similarity">
    <text evidence="2">Belongs to the HAD-like hydrolase superfamily. CbbY/CbbZ/Gph/YieH family.</text>
</comment>
<keyword evidence="6" id="KW-1185">Reference proteome</keyword>
<dbReference type="EMBL" id="JMPI01000073">
    <property type="protein sequence ID" value="KFC76907.1"/>
    <property type="molecule type" value="Genomic_DNA"/>
</dbReference>
<dbReference type="SFLD" id="SFLDS00003">
    <property type="entry name" value="Haloacid_Dehalogenase"/>
    <property type="match status" value="1"/>
</dbReference>
<evidence type="ECO:0000313" key="6">
    <source>
        <dbReference type="Proteomes" id="UP000028653"/>
    </source>
</evidence>
<dbReference type="Gene3D" id="1.10.150.240">
    <property type="entry name" value="Putative phosphatase, domain 2"/>
    <property type="match status" value="1"/>
</dbReference>
<sequence>MSRIDAVFFDCDGTLVDSEVICSKAYVHMFAQYGIELALEEVHKTFKGIKLYEIIDTINAQHGVNLPKEELEPIYRAEVSRLFDSELVEIEGAAALVDQIKVPMCIVSNGPVSKMNHSLGKTGMLHHFPDKLFSGYDIQLWKPDPALMFHAADAMGVDVKNCVLVDDSMAGAQSGIAAGMEVFYFCADPHNKPIDHPKVTTFTDLAQLPELWRARGWNITV</sequence>
<dbReference type="InterPro" id="IPR023198">
    <property type="entry name" value="PGP-like_dom2"/>
</dbReference>
<gene>
    <name evidence="5" type="ORF">GBAG_4149</name>
</gene>
<dbReference type="AlphaFoldDB" id="A0A085FZL2"/>
<protein>
    <submittedName>
        <fullName evidence="5">Putative phosphatase</fullName>
        <ecNumber evidence="5">3.-.-.-</ecNumber>
    </submittedName>
</protein>
<dbReference type="Proteomes" id="UP000028653">
    <property type="component" value="Unassembled WGS sequence"/>
</dbReference>
<dbReference type="NCBIfam" id="TIGR01509">
    <property type="entry name" value="HAD-SF-IA-v3"/>
    <property type="match status" value="1"/>
</dbReference>
<dbReference type="InterPro" id="IPR051600">
    <property type="entry name" value="Beta-PGM-like"/>
</dbReference>
<dbReference type="InterPro" id="IPR036412">
    <property type="entry name" value="HAD-like_sf"/>
</dbReference>
<dbReference type="CDD" id="cd07526">
    <property type="entry name" value="HAD_BPGM_like"/>
    <property type="match status" value="1"/>
</dbReference>
<comment type="cofactor">
    <cofactor evidence="1">
        <name>Mg(2+)</name>
        <dbReference type="ChEBI" id="CHEBI:18420"/>
    </cofactor>
</comment>
<dbReference type="Pfam" id="PF00702">
    <property type="entry name" value="Hydrolase"/>
    <property type="match status" value="1"/>
</dbReference>
<dbReference type="PANTHER" id="PTHR46193">
    <property type="entry name" value="6-PHOSPHOGLUCONATE PHOSPHATASE"/>
    <property type="match status" value="1"/>
</dbReference>
<dbReference type="EC" id="3.-.-.-" evidence="5"/>
<keyword evidence="3" id="KW-0479">Metal-binding</keyword>
<evidence type="ECO:0000256" key="3">
    <source>
        <dbReference type="ARBA" id="ARBA00022723"/>
    </source>
</evidence>
<comment type="caution">
    <text evidence="5">The sequence shown here is derived from an EMBL/GenBank/DDBJ whole genome shotgun (WGS) entry which is preliminary data.</text>
</comment>
<dbReference type="PRINTS" id="PR00413">
    <property type="entry name" value="HADHALOGNASE"/>
</dbReference>
<keyword evidence="5" id="KW-0378">Hydrolase</keyword>
<evidence type="ECO:0000256" key="4">
    <source>
        <dbReference type="ARBA" id="ARBA00022842"/>
    </source>
</evidence>
<dbReference type="NCBIfam" id="NF007854">
    <property type="entry name" value="PRK10563.1"/>
    <property type="match status" value="1"/>
</dbReference>
<dbReference type="InterPro" id="IPR006439">
    <property type="entry name" value="HAD-SF_hydro_IA"/>
</dbReference>
<evidence type="ECO:0000256" key="1">
    <source>
        <dbReference type="ARBA" id="ARBA00001946"/>
    </source>
</evidence>
<dbReference type="PANTHER" id="PTHR46193:SF10">
    <property type="entry name" value="6-PHOSPHOGLUCONATE PHOSPHATASE"/>
    <property type="match status" value="1"/>
</dbReference>
<proteinExistence type="inferred from homology"/>
<dbReference type="OrthoDB" id="9800058at2"/>
<name>A0A085FZL2_9ENTR</name>
<accession>A0A085FZL2</accession>
<dbReference type="RefSeq" id="WP_034499825.1">
    <property type="nucleotide sequence ID" value="NZ_JMPI01000073.1"/>
</dbReference>
<evidence type="ECO:0000313" key="5">
    <source>
        <dbReference type="EMBL" id="KFC76907.1"/>
    </source>
</evidence>
<dbReference type="SUPFAM" id="SSF56784">
    <property type="entry name" value="HAD-like"/>
    <property type="match status" value="1"/>
</dbReference>
<dbReference type="GO" id="GO:0046872">
    <property type="term" value="F:metal ion binding"/>
    <property type="evidence" value="ECO:0007669"/>
    <property type="project" value="UniProtKB-KW"/>
</dbReference>
<organism evidence="5 6">
    <name type="scientific">Buttiauxella agrestis ATCC 33320</name>
    <dbReference type="NCBI Taxonomy" id="1006004"/>
    <lineage>
        <taxon>Bacteria</taxon>
        <taxon>Pseudomonadati</taxon>
        <taxon>Pseudomonadota</taxon>
        <taxon>Gammaproteobacteria</taxon>
        <taxon>Enterobacterales</taxon>
        <taxon>Enterobacteriaceae</taxon>
        <taxon>Buttiauxella</taxon>
    </lineage>
</organism>
<evidence type="ECO:0000256" key="2">
    <source>
        <dbReference type="ARBA" id="ARBA00006171"/>
    </source>
</evidence>
<dbReference type="Gene3D" id="3.40.50.1000">
    <property type="entry name" value="HAD superfamily/HAD-like"/>
    <property type="match status" value="1"/>
</dbReference>
<dbReference type="eggNOG" id="COG0637">
    <property type="taxonomic scope" value="Bacteria"/>
</dbReference>
<dbReference type="InterPro" id="IPR023214">
    <property type="entry name" value="HAD_sf"/>
</dbReference>
<dbReference type="GO" id="GO:0016787">
    <property type="term" value="F:hydrolase activity"/>
    <property type="evidence" value="ECO:0007669"/>
    <property type="project" value="UniProtKB-KW"/>
</dbReference>
<keyword evidence="4" id="KW-0460">Magnesium</keyword>
<dbReference type="SFLD" id="SFLDG01129">
    <property type="entry name" value="C1.5:_HAD__Beta-PGM__Phosphata"/>
    <property type="match status" value="1"/>
</dbReference>